<evidence type="ECO:0000256" key="1">
    <source>
        <dbReference type="SAM" id="SignalP"/>
    </source>
</evidence>
<dbReference type="EMBL" id="CALNXI010003340">
    <property type="protein sequence ID" value="CAH3192954.1"/>
    <property type="molecule type" value="Genomic_DNA"/>
</dbReference>
<sequence>LCLVFPFLLFLNSACQQGWIGNGTLCYKLFTASQLTWENAKKECEKWHTNLVKVDSREENDFIKTNVLATDTNDDYWIGLSDSAKEGDWMWTDGTRLGSVHGYKNWGDNQPDNYGDNEDCVVIRRESDPNYDGMWYDQPCSSEKKYICENP</sequence>
<evidence type="ECO:0000313" key="3">
    <source>
        <dbReference type="EMBL" id="CAH3192954.1"/>
    </source>
</evidence>
<dbReference type="InterPro" id="IPR016186">
    <property type="entry name" value="C-type_lectin-like/link_sf"/>
</dbReference>
<feature type="chain" id="PRO_5046612405" description="C-type lectin domain-containing protein" evidence="1">
    <location>
        <begin position="18"/>
        <end position="151"/>
    </location>
</feature>
<evidence type="ECO:0000313" key="4">
    <source>
        <dbReference type="Proteomes" id="UP001159427"/>
    </source>
</evidence>
<name>A0ABN8SPG5_9CNID</name>
<dbReference type="Proteomes" id="UP001159427">
    <property type="component" value="Unassembled WGS sequence"/>
</dbReference>
<reference evidence="3 4" key="1">
    <citation type="submission" date="2022-05" db="EMBL/GenBank/DDBJ databases">
        <authorList>
            <consortium name="Genoscope - CEA"/>
            <person name="William W."/>
        </authorList>
    </citation>
    <scope>NUCLEOTIDE SEQUENCE [LARGE SCALE GENOMIC DNA]</scope>
</reference>
<feature type="non-terminal residue" evidence="3">
    <location>
        <position position="1"/>
    </location>
</feature>
<gene>
    <name evidence="3" type="ORF">PEVE_00024920</name>
</gene>
<dbReference type="Gene3D" id="3.10.100.10">
    <property type="entry name" value="Mannose-Binding Protein A, subunit A"/>
    <property type="match status" value="1"/>
</dbReference>
<evidence type="ECO:0000259" key="2">
    <source>
        <dbReference type="PROSITE" id="PS50041"/>
    </source>
</evidence>
<dbReference type="Pfam" id="PF00059">
    <property type="entry name" value="Lectin_C"/>
    <property type="match status" value="1"/>
</dbReference>
<feature type="domain" description="C-type lectin" evidence="2">
    <location>
        <begin position="22"/>
        <end position="149"/>
    </location>
</feature>
<organism evidence="3 4">
    <name type="scientific">Porites evermanni</name>
    <dbReference type="NCBI Taxonomy" id="104178"/>
    <lineage>
        <taxon>Eukaryota</taxon>
        <taxon>Metazoa</taxon>
        <taxon>Cnidaria</taxon>
        <taxon>Anthozoa</taxon>
        <taxon>Hexacorallia</taxon>
        <taxon>Scleractinia</taxon>
        <taxon>Fungiina</taxon>
        <taxon>Poritidae</taxon>
        <taxon>Porites</taxon>
    </lineage>
</organism>
<accession>A0ABN8SPG5</accession>
<keyword evidence="4" id="KW-1185">Reference proteome</keyword>
<dbReference type="SMART" id="SM00034">
    <property type="entry name" value="CLECT"/>
    <property type="match status" value="1"/>
</dbReference>
<feature type="signal peptide" evidence="1">
    <location>
        <begin position="1"/>
        <end position="17"/>
    </location>
</feature>
<dbReference type="PROSITE" id="PS50041">
    <property type="entry name" value="C_TYPE_LECTIN_2"/>
    <property type="match status" value="1"/>
</dbReference>
<keyword evidence="1" id="KW-0732">Signal</keyword>
<dbReference type="PANTHER" id="PTHR22803">
    <property type="entry name" value="MANNOSE, PHOSPHOLIPASE, LECTIN RECEPTOR RELATED"/>
    <property type="match status" value="1"/>
</dbReference>
<dbReference type="InterPro" id="IPR050111">
    <property type="entry name" value="C-type_lectin/snaclec_domain"/>
</dbReference>
<comment type="caution">
    <text evidence="3">The sequence shown here is derived from an EMBL/GenBank/DDBJ whole genome shotgun (WGS) entry which is preliminary data.</text>
</comment>
<dbReference type="SUPFAM" id="SSF56436">
    <property type="entry name" value="C-type lectin-like"/>
    <property type="match status" value="1"/>
</dbReference>
<dbReference type="InterPro" id="IPR016187">
    <property type="entry name" value="CTDL_fold"/>
</dbReference>
<protein>
    <recommendedName>
        <fullName evidence="2">C-type lectin domain-containing protein</fullName>
    </recommendedName>
</protein>
<dbReference type="InterPro" id="IPR001304">
    <property type="entry name" value="C-type_lectin-like"/>
</dbReference>
<proteinExistence type="predicted"/>